<dbReference type="InterPro" id="IPR035959">
    <property type="entry name" value="RutC-like_sf"/>
</dbReference>
<comment type="caution">
    <text evidence="1">The sequence shown here is derived from an EMBL/GenBank/DDBJ whole genome shotgun (WGS) entry which is preliminary data.</text>
</comment>
<evidence type="ECO:0000313" key="1">
    <source>
        <dbReference type="EMBL" id="NZA26549.1"/>
    </source>
</evidence>
<name>A0A853JD51_9GAMM</name>
<dbReference type="RefSeq" id="WP_180678340.1">
    <property type="nucleotide sequence ID" value="NZ_JACCKA010000056.1"/>
</dbReference>
<evidence type="ECO:0000313" key="2">
    <source>
        <dbReference type="Proteomes" id="UP000578091"/>
    </source>
</evidence>
<dbReference type="Gene3D" id="3.30.1330.40">
    <property type="entry name" value="RutC-like"/>
    <property type="match status" value="1"/>
</dbReference>
<dbReference type="EMBL" id="JACCKA010000056">
    <property type="protein sequence ID" value="NZA26549.1"/>
    <property type="molecule type" value="Genomic_DNA"/>
</dbReference>
<reference evidence="1 2" key="1">
    <citation type="submission" date="2020-07" db="EMBL/GenBank/DDBJ databases">
        <title>Luteimonas sp. SJ-92.</title>
        <authorList>
            <person name="Huang X.-X."/>
            <person name="Xu L."/>
            <person name="Sun J.-Q."/>
        </authorList>
    </citation>
    <scope>NUCLEOTIDE SEQUENCE [LARGE SCALE GENOMIC DNA]</scope>
    <source>
        <strain evidence="1 2">SJ-92</strain>
    </source>
</reference>
<dbReference type="Pfam" id="PF01042">
    <property type="entry name" value="Ribonuc_L-PSP"/>
    <property type="match status" value="1"/>
</dbReference>
<dbReference type="Proteomes" id="UP000578091">
    <property type="component" value="Unassembled WGS sequence"/>
</dbReference>
<accession>A0A853JD51</accession>
<organism evidence="1 2">
    <name type="scientific">Luteimonas salinisoli</name>
    <dbReference type="NCBI Taxonomy" id="2752307"/>
    <lineage>
        <taxon>Bacteria</taxon>
        <taxon>Pseudomonadati</taxon>
        <taxon>Pseudomonadota</taxon>
        <taxon>Gammaproteobacteria</taxon>
        <taxon>Lysobacterales</taxon>
        <taxon>Lysobacteraceae</taxon>
        <taxon>Luteimonas</taxon>
    </lineage>
</organism>
<protein>
    <submittedName>
        <fullName evidence="1">RidA family protein</fullName>
    </submittedName>
</protein>
<dbReference type="InterPro" id="IPR006175">
    <property type="entry name" value="YjgF/YER057c/UK114"/>
</dbReference>
<sequence length="152" mass="16669">MRVNVSSGSPHELRIGFCRAVRIGNVLAVAGTAPVAPDGSVAAPGDVRGQTRRCLQIIAAALAAAGLRMDDVIRIRVMLIDIDTWREAAKAYREFFSPRIRPACSFIEVSRFIDPRWLVEIEADGVIVELAALSEPRAEEQKWGYAHFGARP</sequence>
<proteinExistence type="predicted"/>
<keyword evidence="2" id="KW-1185">Reference proteome</keyword>
<dbReference type="PANTHER" id="PTHR43857:SF1">
    <property type="entry name" value="YJGH FAMILY PROTEIN"/>
    <property type="match status" value="1"/>
</dbReference>
<dbReference type="AlphaFoldDB" id="A0A853JD51"/>
<gene>
    <name evidence="1" type="ORF">H0E84_09135</name>
</gene>
<dbReference type="PANTHER" id="PTHR43857">
    <property type="entry name" value="BLR7761 PROTEIN"/>
    <property type="match status" value="1"/>
</dbReference>
<dbReference type="SUPFAM" id="SSF55298">
    <property type="entry name" value="YjgF-like"/>
    <property type="match status" value="1"/>
</dbReference>